<feature type="compositionally biased region" description="Polar residues" evidence="1">
    <location>
        <begin position="127"/>
        <end position="139"/>
    </location>
</feature>
<dbReference type="EMBL" id="GCES01080462">
    <property type="protein sequence ID" value="JAR05861.1"/>
    <property type="molecule type" value="Transcribed_RNA"/>
</dbReference>
<proteinExistence type="predicted"/>
<feature type="region of interest" description="Disordered" evidence="1">
    <location>
        <begin position="1"/>
        <end position="39"/>
    </location>
</feature>
<protein>
    <submittedName>
        <fullName evidence="2">Uncharacterized protein</fullName>
    </submittedName>
</protein>
<accession>A0A146UKV7</accession>
<sequence>MSVVTAGNTKPLPEENKPDADNQVVEPSKEIQKPRVSSSIEEKTNMMGVNEFIDPSESISKFLEKYVDIELVRKANRRPTEQISPVELPKKRMKLGGEIDMQMQELMKNEQCINTSGINKDNDQSLKESTVNEETSVLTKNEPVEESENDSAVLTSPVAETHNAQVKLEPMVDGKIIICIDS</sequence>
<reference evidence="2" key="1">
    <citation type="submission" date="2015-01" db="EMBL/GenBank/DDBJ databases">
        <title>EvidentialGene: Evidence-directed Construction of Complete mRNA Transcriptomes without Genomes.</title>
        <authorList>
            <person name="Gilbert D.G."/>
        </authorList>
    </citation>
    <scope>NUCLEOTIDE SEQUENCE</scope>
</reference>
<dbReference type="EMBL" id="GCES01080469">
    <property type="protein sequence ID" value="JAR05854.1"/>
    <property type="molecule type" value="Transcribed_RNA"/>
</dbReference>
<organism evidence="2">
    <name type="scientific">Fundulus heteroclitus</name>
    <name type="common">Killifish</name>
    <name type="synonym">Mummichog</name>
    <dbReference type="NCBI Taxonomy" id="8078"/>
    <lineage>
        <taxon>Eukaryota</taxon>
        <taxon>Metazoa</taxon>
        <taxon>Chordata</taxon>
        <taxon>Craniata</taxon>
        <taxon>Vertebrata</taxon>
        <taxon>Euteleostomi</taxon>
        <taxon>Actinopterygii</taxon>
        <taxon>Neopterygii</taxon>
        <taxon>Teleostei</taxon>
        <taxon>Neoteleostei</taxon>
        <taxon>Acanthomorphata</taxon>
        <taxon>Ovalentaria</taxon>
        <taxon>Atherinomorphae</taxon>
        <taxon>Cyprinodontiformes</taxon>
        <taxon>Fundulidae</taxon>
        <taxon>Fundulus</taxon>
    </lineage>
</organism>
<name>A0A146UKV7_FUNHE</name>
<dbReference type="AlphaFoldDB" id="A0A146UKV7"/>
<evidence type="ECO:0000313" key="2">
    <source>
        <dbReference type="EMBL" id="JAR05854.1"/>
    </source>
</evidence>
<feature type="region of interest" description="Disordered" evidence="1">
    <location>
        <begin position="117"/>
        <end position="151"/>
    </location>
</feature>
<evidence type="ECO:0000256" key="1">
    <source>
        <dbReference type="SAM" id="MobiDB-lite"/>
    </source>
</evidence>